<dbReference type="OrthoDB" id="1938551at2759"/>
<proteinExistence type="predicted"/>
<gene>
    <name evidence="1" type="ORF">TSUD_424840</name>
</gene>
<name>A0A1B5Z9J8_TRISU</name>
<dbReference type="AlphaFoldDB" id="A0A1B5Z9J8"/>
<feature type="non-terminal residue" evidence="1">
    <location>
        <position position="214"/>
    </location>
</feature>
<dbReference type="EMBL" id="BCLP01051832">
    <property type="protein sequence ID" value="GAU10788.1"/>
    <property type="molecule type" value="Genomic_DNA"/>
</dbReference>
<evidence type="ECO:0000313" key="1">
    <source>
        <dbReference type="EMBL" id="GAU10788.1"/>
    </source>
</evidence>
<keyword evidence="2" id="KW-1185">Reference proteome</keyword>
<evidence type="ECO:0000313" key="2">
    <source>
        <dbReference type="Proteomes" id="UP000242715"/>
    </source>
</evidence>
<accession>A0A1B5Z9J8</accession>
<sequence length="214" mass="25187">SARLIYLQRDPQREYDLILRQEEIHWYQKAREDWIKLGDRNTKFFHTKTVIRRKRNRIHGLHLRNGIWCTDNDMLQEEAQNYFKHLFCSLNSNDLGGMIDNPQGPTLNEDACHSLTKHITKEEVTQALNQMHPFKAPSPDDFQGIFFKQYWHIIGDDVVRLISTTFEIGIFPQSLSETLIALIPKTNCPNNFKEFRPISLCNTVYKLITKILVN</sequence>
<reference evidence="2" key="1">
    <citation type="journal article" date="2017" name="Front. Plant Sci.">
        <title>Climate Clever Clovers: New Paradigm to Reduce the Environmental Footprint of Ruminants by Breeding Low Methanogenic Forages Utilizing Haplotype Variation.</title>
        <authorList>
            <person name="Kaur P."/>
            <person name="Appels R."/>
            <person name="Bayer P.E."/>
            <person name="Keeble-Gagnere G."/>
            <person name="Wang J."/>
            <person name="Hirakawa H."/>
            <person name="Shirasawa K."/>
            <person name="Vercoe P."/>
            <person name="Stefanova K."/>
            <person name="Durmic Z."/>
            <person name="Nichols P."/>
            <person name="Revell C."/>
            <person name="Isobe S.N."/>
            <person name="Edwards D."/>
            <person name="Erskine W."/>
        </authorList>
    </citation>
    <scope>NUCLEOTIDE SEQUENCE [LARGE SCALE GENOMIC DNA]</scope>
    <source>
        <strain evidence="2">cv. Daliak</strain>
    </source>
</reference>
<dbReference type="Proteomes" id="UP000242715">
    <property type="component" value="Unassembled WGS sequence"/>
</dbReference>
<feature type="non-terminal residue" evidence="1">
    <location>
        <position position="1"/>
    </location>
</feature>
<evidence type="ECO:0008006" key="3">
    <source>
        <dbReference type="Google" id="ProtNLM"/>
    </source>
</evidence>
<organism evidence="1 2">
    <name type="scientific">Trifolium subterraneum</name>
    <name type="common">Subterranean clover</name>
    <dbReference type="NCBI Taxonomy" id="3900"/>
    <lineage>
        <taxon>Eukaryota</taxon>
        <taxon>Viridiplantae</taxon>
        <taxon>Streptophyta</taxon>
        <taxon>Embryophyta</taxon>
        <taxon>Tracheophyta</taxon>
        <taxon>Spermatophyta</taxon>
        <taxon>Magnoliopsida</taxon>
        <taxon>eudicotyledons</taxon>
        <taxon>Gunneridae</taxon>
        <taxon>Pentapetalae</taxon>
        <taxon>rosids</taxon>
        <taxon>fabids</taxon>
        <taxon>Fabales</taxon>
        <taxon>Fabaceae</taxon>
        <taxon>Papilionoideae</taxon>
        <taxon>50 kb inversion clade</taxon>
        <taxon>NPAAA clade</taxon>
        <taxon>Hologalegina</taxon>
        <taxon>IRL clade</taxon>
        <taxon>Trifolieae</taxon>
        <taxon>Trifolium</taxon>
    </lineage>
</organism>
<dbReference type="PANTHER" id="PTHR19446">
    <property type="entry name" value="REVERSE TRANSCRIPTASES"/>
    <property type="match status" value="1"/>
</dbReference>
<protein>
    <recommendedName>
        <fullName evidence="3">Reverse transcriptase domain-containing protein</fullName>
    </recommendedName>
</protein>
<comment type="caution">
    <text evidence="1">The sequence shown here is derived from an EMBL/GenBank/DDBJ whole genome shotgun (WGS) entry which is preliminary data.</text>
</comment>